<evidence type="ECO:0008006" key="3">
    <source>
        <dbReference type="Google" id="ProtNLM"/>
    </source>
</evidence>
<comment type="caution">
    <text evidence="1">The sequence shown here is derived from an EMBL/GenBank/DDBJ whole genome shotgun (WGS) entry which is preliminary data.</text>
</comment>
<protein>
    <recommendedName>
        <fullName evidence="3">ANTAR domain-containing protein</fullName>
    </recommendedName>
</protein>
<reference evidence="1 2" key="1">
    <citation type="submission" date="2023-12" db="EMBL/GenBank/DDBJ databases">
        <title>novel species in genus Nocarida.</title>
        <authorList>
            <person name="Li Z."/>
        </authorList>
    </citation>
    <scope>NUCLEOTIDE SEQUENCE [LARGE SCALE GENOMIC DNA]</scope>
    <source>
        <strain evidence="1 2">CDC186</strain>
    </source>
</reference>
<evidence type="ECO:0000313" key="1">
    <source>
        <dbReference type="EMBL" id="MEB3509614.1"/>
    </source>
</evidence>
<dbReference type="Proteomes" id="UP001348098">
    <property type="component" value="Unassembled WGS sequence"/>
</dbReference>
<gene>
    <name evidence="1" type="ORF">U3653_06250</name>
</gene>
<organism evidence="1 2">
    <name type="scientific">Nocardia implantans</name>
    <dbReference type="NCBI Taxonomy" id="3108168"/>
    <lineage>
        <taxon>Bacteria</taxon>
        <taxon>Bacillati</taxon>
        <taxon>Actinomycetota</taxon>
        <taxon>Actinomycetes</taxon>
        <taxon>Mycobacteriales</taxon>
        <taxon>Nocardiaceae</taxon>
        <taxon>Nocardia</taxon>
    </lineage>
</organism>
<evidence type="ECO:0000313" key="2">
    <source>
        <dbReference type="Proteomes" id="UP001348098"/>
    </source>
</evidence>
<dbReference type="RefSeq" id="WP_195077635.1">
    <property type="nucleotide sequence ID" value="NZ_JAYESH010000001.1"/>
</dbReference>
<name>A0ABU6AQ61_9NOCA</name>
<accession>A0ABU6AQ61</accession>
<keyword evidence="2" id="KW-1185">Reference proteome</keyword>
<dbReference type="EMBL" id="JAYKYQ010000002">
    <property type="protein sequence ID" value="MEB3509614.1"/>
    <property type="molecule type" value="Genomic_DNA"/>
</dbReference>
<sequence length="92" mass="9586">MATAEAVGELRSVLSDLLDRISRCDIDLAERELVEETTRRAAAEAAKERPNRIVLAGVLYALGESVAGIASLANAVAASKDAVDAVFSRSGA</sequence>
<proteinExistence type="predicted"/>